<protein>
    <submittedName>
        <fullName evidence="2">Uncharacterized protein</fullName>
    </submittedName>
</protein>
<dbReference type="EMBL" id="FOZG01000002">
    <property type="protein sequence ID" value="SFS03606.1"/>
    <property type="molecule type" value="Genomic_DNA"/>
</dbReference>
<dbReference type="OrthoDB" id="7478353at2"/>
<accession>A0A1I6LJI4</accession>
<dbReference type="AlphaFoldDB" id="A0A1I6LJI4"/>
<name>A0A1I6LJI4_9SPHN</name>
<gene>
    <name evidence="2" type="ORF">SAMN05192580_2813</name>
</gene>
<dbReference type="Proteomes" id="UP000198824">
    <property type="component" value="Unassembled WGS sequence"/>
</dbReference>
<evidence type="ECO:0000313" key="2">
    <source>
        <dbReference type="EMBL" id="SFS03606.1"/>
    </source>
</evidence>
<sequence>MDQQPPIDRADTARANDDHDLIERMADEAGGGGEASRSGGRVATDVGTRVEVNKALNPDASATSATKSDDVQPDTGTVSDHEGAQRG</sequence>
<reference evidence="2 3" key="1">
    <citation type="submission" date="2016-10" db="EMBL/GenBank/DDBJ databases">
        <authorList>
            <person name="de Groot N.N."/>
        </authorList>
    </citation>
    <scope>NUCLEOTIDE SEQUENCE [LARGE SCALE GENOMIC DNA]</scope>
    <source>
        <strain evidence="2 3">S5-249</strain>
    </source>
</reference>
<dbReference type="RefSeq" id="WP_093315537.1">
    <property type="nucleotide sequence ID" value="NZ_FOZG01000002.1"/>
</dbReference>
<organism evidence="2 3">
    <name type="scientific">Sphingomonas jatrophae</name>
    <dbReference type="NCBI Taxonomy" id="1166337"/>
    <lineage>
        <taxon>Bacteria</taxon>
        <taxon>Pseudomonadati</taxon>
        <taxon>Pseudomonadota</taxon>
        <taxon>Alphaproteobacteria</taxon>
        <taxon>Sphingomonadales</taxon>
        <taxon>Sphingomonadaceae</taxon>
        <taxon>Sphingomonas</taxon>
    </lineage>
</organism>
<proteinExistence type="predicted"/>
<feature type="region of interest" description="Disordered" evidence="1">
    <location>
        <begin position="1"/>
        <end position="87"/>
    </location>
</feature>
<evidence type="ECO:0000313" key="3">
    <source>
        <dbReference type="Proteomes" id="UP000198824"/>
    </source>
</evidence>
<keyword evidence="3" id="KW-1185">Reference proteome</keyword>
<dbReference type="STRING" id="1166337.SAMN05192580_2813"/>
<feature type="compositionally biased region" description="Basic and acidic residues" evidence="1">
    <location>
        <begin position="8"/>
        <end position="27"/>
    </location>
</feature>
<evidence type="ECO:0000256" key="1">
    <source>
        <dbReference type="SAM" id="MobiDB-lite"/>
    </source>
</evidence>